<evidence type="ECO:0000313" key="2">
    <source>
        <dbReference type="Proteomes" id="UP000306236"/>
    </source>
</evidence>
<reference evidence="1 2" key="1">
    <citation type="submission" date="2019-04" db="EMBL/GenBank/DDBJ databases">
        <title>Lampropedia sp YIM MLB12 draf genome.</title>
        <authorList>
            <person name="Wang Y.-X."/>
        </authorList>
    </citation>
    <scope>NUCLEOTIDE SEQUENCE [LARGE SCALE GENOMIC DNA]</scope>
    <source>
        <strain evidence="1 2">YIM MLB12</strain>
    </source>
</reference>
<dbReference type="OrthoDB" id="9774608at2"/>
<name>A0A4S5BK45_9BURK</name>
<protein>
    <submittedName>
        <fullName evidence="1">Uncharacterized protein</fullName>
    </submittedName>
</protein>
<dbReference type="AlphaFoldDB" id="A0A4S5BK45"/>
<sequence length="62" mass="7161">MKKTSLGSGFELSSKRTRKREFLEEMDVVAPDKFFKWSRGSFDLRSDSWGGCHWDWGVLACA</sequence>
<organism evidence="1 2">
    <name type="scientific">Lampropedia aestuarii</name>
    <dbReference type="NCBI Taxonomy" id="2562762"/>
    <lineage>
        <taxon>Bacteria</taxon>
        <taxon>Pseudomonadati</taxon>
        <taxon>Pseudomonadota</taxon>
        <taxon>Betaproteobacteria</taxon>
        <taxon>Burkholderiales</taxon>
        <taxon>Comamonadaceae</taxon>
        <taxon>Lampropedia</taxon>
    </lineage>
</organism>
<gene>
    <name evidence="1" type="ORF">E8K88_15845</name>
</gene>
<comment type="caution">
    <text evidence="1">The sequence shown here is derived from an EMBL/GenBank/DDBJ whole genome shotgun (WGS) entry which is preliminary data.</text>
</comment>
<dbReference type="EMBL" id="SSWX01000026">
    <property type="protein sequence ID" value="THJ31225.1"/>
    <property type="molecule type" value="Genomic_DNA"/>
</dbReference>
<evidence type="ECO:0000313" key="1">
    <source>
        <dbReference type="EMBL" id="THJ31225.1"/>
    </source>
</evidence>
<dbReference type="Proteomes" id="UP000306236">
    <property type="component" value="Unassembled WGS sequence"/>
</dbReference>
<accession>A0A4S5BK45</accession>
<keyword evidence="2" id="KW-1185">Reference proteome</keyword>
<proteinExistence type="predicted"/>